<keyword evidence="3" id="KW-1185">Reference proteome</keyword>
<feature type="transmembrane region" description="Helical" evidence="1">
    <location>
        <begin position="6"/>
        <end position="24"/>
    </location>
</feature>
<keyword evidence="1" id="KW-0812">Transmembrane</keyword>
<evidence type="ECO:0000313" key="2">
    <source>
        <dbReference type="EMBL" id="KAG0290520.1"/>
    </source>
</evidence>
<accession>A0A9P6UEU2</accession>
<proteinExistence type="predicted"/>
<evidence type="ECO:0000256" key="1">
    <source>
        <dbReference type="SAM" id="Phobius"/>
    </source>
</evidence>
<sequence length="77" mass="8635">MASEGALYLVLEYISITLFIFLVGHCNYRSINYTLQIFCVTAIFNNINESFLIFRYGNQVIPDAMGTPGCIISGVME</sequence>
<gene>
    <name evidence="2" type="ORF">BGZ97_006151</name>
</gene>
<dbReference type="AlphaFoldDB" id="A0A9P6UEU2"/>
<reference evidence="2" key="1">
    <citation type="journal article" date="2020" name="Fungal Divers.">
        <title>Resolving the Mortierellaceae phylogeny through synthesis of multi-gene phylogenetics and phylogenomics.</title>
        <authorList>
            <person name="Vandepol N."/>
            <person name="Liber J."/>
            <person name="Desiro A."/>
            <person name="Na H."/>
            <person name="Kennedy M."/>
            <person name="Barry K."/>
            <person name="Grigoriev I.V."/>
            <person name="Miller A.N."/>
            <person name="O'Donnell K."/>
            <person name="Stajich J.E."/>
            <person name="Bonito G."/>
        </authorList>
    </citation>
    <scope>NUCLEOTIDE SEQUENCE</scope>
    <source>
        <strain evidence="2">NVP60</strain>
    </source>
</reference>
<comment type="caution">
    <text evidence="2">The sequence shown here is derived from an EMBL/GenBank/DDBJ whole genome shotgun (WGS) entry which is preliminary data.</text>
</comment>
<name>A0A9P6UEU2_9FUNG</name>
<keyword evidence="1" id="KW-1133">Transmembrane helix</keyword>
<dbReference type="OrthoDB" id="2444059at2759"/>
<dbReference type="EMBL" id="JAAAIN010002733">
    <property type="protein sequence ID" value="KAG0290520.1"/>
    <property type="molecule type" value="Genomic_DNA"/>
</dbReference>
<feature type="non-terminal residue" evidence="2">
    <location>
        <position position="77"/>
    </location>
</feature>
<dbReference type="Proteomes" id="UP000823405">
    <property type="component" value="Unassembled WGS sequence"/>
</dbReference>
<keyword evidence="1" id="KW-0472">Membrane</keyword>
<evidence type="ECO:0000313" key="3">
    <source>
        <dbReference type="Proteomes" id="UP000823405"/>
    </source>
</evidence>
<organism evidence="2 3">
    <name type="scientific">Linnemannia gamsii</name>
    <dbReference type="NCBI Taxonomy" id="64522"/>
    <lineage>
        <taxon>Eukaryota</taxon>
        <taxon>Fungi</taxon>
        <taxon>Fungi incertae sedis</taxon>
        <taxon>Mucoromycota</taxon>
        <taxon>Mortierellomycotina</taxon>
        <taxon>Mortierellomycetes</taxon>
        <taxon>Mortierellales</taxon>
        <taxon>Mortierellaceae</taxon>
        <taxon>Linnemannia</taxon>
    </lineage>
</organism>
<protein>
    <submittedName>
        <fullName evidence="2">Uncharacterized protein</fullName>
    </submittedName>
</protein>